<keyword evidence="2" id="KW-1185">Reference proteome</keyword>
<evidence type="ECO:0000313" key="2">
    <source>
        <dbReference type="Proteomes" id="UP000568380"/>
    </source>
</evidence>
<comment type="caution">
    <text evidence="1">The sequence shown here is derived from an EMBL/GenBank/DDBJ whole genome shotgun (WGS) entry which is preliminary data.</text>
</comment>
<protein>
    <submittedName>
        <fullName evidence="1">Uncharacterized protein</fullName>
    </submittedName>
</protein>
<dbReference type="EMBL" id="JACHIN010000009">
    <property type="protein sequence ID" value="MBB5080952.1"/>
    <property type="molecule type" value="Genomic_DNA"/>
</dbReference>
<evidence type="ECO:0000313" key="1">
    <source>
        <dbReference type="EMBL" id="MBB5080952.1"/>
    </source>
</evidence>
<name>A0A7W8EJR8_9ACTN</name>
<dbReference type="Proteomes" id="UP000568380">
    <property type="component" value="Unassembled WGS sequence"/>
</dbReference>
<dbReference type="RefSeq" id="WP_184967850.1">
    <property type="nucleotide sequence ID" value="NZ_JACHIN010000009.1"/>
</dbReference>
<organism evidence="1 2">
    <name type="scientific">Nonomuraea endophytica</name>
    <dbReference type="NCBI Taxonomy" id="714136"/>
    <lineage>
        <taxon>Bacteria</taxon>
        <taxon>Bacillati</taxon>
        <taxon>Actinomycetota</taxon>
        <taxon>Actinomycetes</taxon>
        <taxon>Streptosporangiales</taxon>
        <taxon>Streptosporangiaceae</taxon>
        <taxon>Nonomuraea</taxon>
    </lineage>
</organism>
<gene>
    <name evidence="1" type="ORF">HNR40_006441</name>
</gene>
<accession>A0A7W8EJR8</accession>
<proteinExistence type="predicted"/>
<reference evidence="1 2" key="1">
    <citation type="submission" date="2020-08" db="EMBL/GenBank/DDBJ databases">
        <title>Genomic Encyclopedia of Type Strains, Phase IV (KMG-IV): sequencing the most valuable type-strain genomes for metagenomic binning, comparative biology and taxonomic classification.</title>
        <authorList>
            <person name="Goeker M."/>
        </authorList>
    </citation>
    <scope>NUCLEOTIDE SEQUENCE [LARGE SCALE GENOMIC DNA]</scope>
    <source>
        <strain evidence="1 2">DSM 45385</strain>
    </source>
</reference>
<sequence length="283" mass="30460">MWVLLCAGLASCAQEPARELTAAEYARLEGAEQLLIQSCMIRAGFRYQPPAAPDGDARQLSLLLLEDVGWARRNGYGGRIQRGILAARPHDPNRLYRESLAPAQRERYDAALSGGRDTKILSARLPGGGTINNAMGGCRGASKDRLYGDRATWFRLDKIASNLQPLYLPELTKDKQFVAALAAWSACMRGHGHIYASPPEIRAALPGLTANLKPGDAHAAEVKLAVAEATCARSSGLAGTARALQPHYLATAARPYAEELAEHGRMLLAALEKAKKTPEEIAP</sequence>
<dbReference type="AlphaFoldDB" id="A0A7W8EJR8"/>